<evidence type="ECO:0000313" key="2">
    <source>
        <dbReference type="Proteomes" id="UP000424080"/>
    </source>
</evidence>
<proteinExistence type="predicted"/>
<name>A0A5S9EQU3_9CAUD</name>
<dbReference type="Proteomes" id="UP000424080">
    <property type="component" value="Segment"/>
</dbReference>
<reference evidence="1 2" key="1">
    <citation type="journal article" date="2019" name="Arch. Virol.">
        <title>A novel jumbo Tenacibaculum maritimum lytic phage with head-fiber-like appendages.</title>
        <authorList>
            <person name="Kawato Y."/>
            <person name="Istiqomah I."/>
            <person name="Gaafar A.Y."/>
            <person name="Hanaoka M."/>
            <person name="Ishimaru K."/>
            <person name="Yasuike M."/>
            <person name="Nishiki I."/>
            <person name="Nakamura Y."/>
            <person name="Fujiwara A."/>
            <person name="Nakai T."/>
        </authorList>
    </citation>
    <scope>NUCLEOTIDE SEQUENCE [LARGE SCALE GENOMIC DNA]</scope>
    <source>
        <strain evidence="1 2">PTm5</strain>
    </source>
</reference>
<evidence type="ECO:0000313" key="1">
    <source>
        <dbReference type="EMBL" id="BBI90935.1"/>
    </source>
</evidence>
<accession>A0A5S9EQU3</accession>
<dbReference type="EMBL" id="AP019525">
    <property type="protein sequence ID" value="BBI90935.1"/>
    <property type="molecule type" value="Genomic_DNA"/>
</dbReference>
<sequence length="279" mass="31091">MESTQIVKLKNVKLSELQTAFKRSLSIGGETLNFKITPTSITNVAEHSSQSLYKKWELSLGDVCDSVDGQFRELKVAIYSGNEFVSKILGFFGQLADLEIQHENGNVNKINIIKLDEKGKRLLRIALVTASVTSSYKEIDSDMVSNIFNPDMETKASLILSPDDLKQLNNLAKLTTNPEEQTNYITIKSENGQLVATDGAFDIALRDRTEELDAIEIDKELFSCIEHENYTASVYDLGESGMLLLNSENSNSQIAVVLLSDADDSVSWDDFETDTNWDN</sequence>
<protein>
    <submittedName>
        <fullName evidence="1">Uncharacterized protein</fullName>
    </submittedName>
</protein>
<organism evidence="1 2">
    <name type="scientific">Tenacibaculum phage PTm5</name>
    <dbReference type="NCBI Taxonomy" id="2547426"/>
    <lineage>
        <taxon>Viruses</taxon>
        <taxon>Duplodnaviria</taxon>
        <taxon>Heunggongvirae</taxon>
        <taxon>Uroviricota</taxon>
        <taxon>Caudoviricetes</taxon>
        <taxon>Shirahamavirus</taxon>
        <taxon>Shirahamavirus PTm1</taxon>
    </lineage>
</organism>